<gene>
    <name evidence="2" type="ORF">WMSIL1_LOCUS190</name>
</gene>
<accession>A0A564XV43</accession>
<evidence type="ECO:0000313" key="3">
    <source>
        <dbReference type="Proteomes" id="UP000321570"/>
    </source>
</evidence>
<feature type="transmembrane region" description="Helical" evidence="1">
    <location>
        <begin position="59"/>
        <end position="79"/>
    </location>
</feature>
<evidence type="ECO:0000256" key="1">
    <source>
        <dbReference type="SAM" id="Phobius"/>
    </source>
</evidence>
<dbReference type="Proteomes" id="UP000321570">
    <property type="component" value="Unassembled WGS sequence"/>
</dbReference>
<name>A0A564XV43_HYMDI</name>
<proteinExistence type="predicted"/>
<keyword evidence="1" id="KW-0812">Transmembrane</keyword>
<reference evidence="2 3" key="1">
    <citation type="submission" date="2019-07" db="EMBL/GenBank/DDBJ databases">
        <authorList>
            <person name="Jastrzebski P J."/>
            <person name="Paukszto L."/>
            <person name="Jastrzebski P J."/>
        </authorList>
    </citation>
    <scope>NUCLEOTIDE SEQUENCE [LARGE SCALE GENOMIC DNA]</scope>
    <source>
        <strain evidence="2 3">WMS-il1</strain>
    </source>
</reference>
<protein>
    <submittedName>
        <fullName evidence="2">Uncharacterized protein</fullName>
    </submittedName>
</protein>
<evidence type="ECO:0000313" key="2">
    <source>
        <dbReference type="EMBL" id="VUZ38766.1"/>
    </source>
</evidence>
<keyword evidence="3" id="KW-1185">Reference proteome</keyword>
<organism evidence="2 3">
    <name type="scientific">Hymenolepis diminuta</name>
    <name type="common">Rat tapeworm</name>
    <dbReference type="NCBI Taxonomy" id="6216"/>
    <lineage>
        <taxon>Eukaryota</taxon>
        <taxon>Metazoa</taxon>
        <taxon>Spiralia</taxon>
        <taxon>Lophotrochozoa</taxon>
        <taxon>Platyhelminthes</taxon>
        <taxon>Cestoda</taxon>
        <taxon>Eucestoda</taxon>
        <taxon>Cyclophyllidea</taxon>
        <taxon>Hymenolepididae</taxon>
        <taxon>Hymenolepis</taxon>
    </lineage>
</organism>
<dbReference type="AlphaFoldDB" id="A0A564XV43"/>
<keyword evidence="1" id="KW-0472">Membrane</keyword>
<dbReference type="EMBL" id="CABIJS010000007">
    <property type="protein sequence ID" value="VUZ38766.1"/>
    <property type="molecule type" value="Genomic_DNA"/>
</dbReference>
<keyword evidence="1" id="KW-1133">Transmembrane helix</keyword>
<sequence>MQHTQDGRRNVHIQQIAEYAPTNSPPTMHSQRPSNMPLPISAHSQIGTEPNPSLFSGRIGVIIVTSVCFAFPFLLPLVMKISHQDLDKKPSLCFSPIEICKFVTSDDLLIFMHNVVQLYLRYLTHNSECEVKENFVVDGIIRRRHGKGTQE</sequence>